<evidence type="ECO:0000313" key="5">
    <source>
        <dbReference type="EMBL" id="EMI53558.1"/>
    </source>
</evidence>
<protein>
    <recommendedName>
        <fullName evidence="3">4a-hydroxytetrahydrobiopterin dehydratase</fullName>
        <ecNumber evidence="3">4.2.1.96</ecNumber>
    </recommendedName>
</protein>
<dbReference type="AlphaFoldDB" id="M5UC31"/>
<gene>
    <name evidence="5" type="ORF">RSSM_05014</name>
</gene>
<dbReference type="PATRIC" id="fig|1263870.3.peg.5303"/>
<proteinExistence type="inferred from homology"/>
<evidence type="ECO:0000256" key="3">
    <source>
        <dbReference type="ARBA" id="ARBA00013252"/>
    </source>
</evidence>
<accession>M5UC31</accession>
<evidence type="ECO:0000256" key="4">
    <source>
        <dbReference type="ARBA" id="ARBA00023239"/>
    </source>
</evidence>
<keyword evidence="4" id="KW-0456">Lyase</keyword>
<dbReference type="Pfam" id="PF01329">
    <property type="entry name" value="Pterin_4a"/>
    <property type="match status" value="1"/>
</dbReference>
<dbReference type="GO" id="GO:0008124">
    <property type="term" value="F:4-alpha-hydroxytetrahydrobiopterin dehydratase activity"/>
    <property type="evidence" value="ECO:0007669"/>
    <property type="project" value="UniProtKB-EC"/>
</dbReference>
<dbReference type="PANTHER" id="PTHR12599">
    <property type="entry name" value="PTERIN-4-ALPHA-CARBINOLAMINE DEHYDRATASE"/>
    <property type="match status" value="1"/>
</dbReference>
<dbReference type="SUPFAM" id="SSF55248">
    <property type="entry name" value="PCD-like"/>
    <property type="match status" value="1"/>
</dbReference>
<dbReference type="OrthoDB" id="9800108at2"/>
<dbReference type="Gene3D" id="3.30.1360.20">
    <property type="entry name" value="Transcriptional coactivator/pterin dehydratase"/>
    <property type="match status" value="1"/>
</dbReference>
<dbReference type="PANTHER" id="PTHR12599:SF0">
    <property type="entry name" value="PTERIN-4-ALPHA-CARBINOLAMINE DEHYDRATASE"/>
    <property type="match status" value="1"/>
</dbReference>
<comment type="similarity">
    <text evidence="2">Belongs to the pterin-4-alpha-carbinolamine dehydratase family.</text>
</comment>
<dbReference type="Proteomes" id="UP000011885">
    <property type="component" value="Unassembled WGS sequence"/>
</dbReference>
<evidence type="ECO:0000313" key="6">
    <source>
        <dbReference type="Proteomes" id="UP000011885"/>
    </source>
</evidence>
<evidence type="ECO:0000256" key="1">
    <source>
        <dbReference type="ARBA" id="ARBA00001554"/>
    </source>
</evidence>
<dbReference type="InterPro" id="IPR036428">
    <property type="entry name" value="PCD_sf"/>
</dbReference>
<dbReference type="EMBL" id="ANOH01000345">
    <property type="protein sequence ID" value="EMI53558.1"/>
    <property type="molecule type" value="Genomic_DNA"/>
</dbReference>
<dbReference type="InterPro" id="IPR001533">
    <property type="entry name" value="Pterin_deHydtase"/>
</dbReference>
<keyword evidence="6" id="KW-1185">Reference proteome</keyword>
<organism evidence="5 6">
    <name type="scientific">Rhodopirellula sallentina SM41</name>
    <dbReference type="NCBI Taxonomy" id="1263870"/>
    <lineage>
        <taxon>Bacteria</taxon>
        <taxon>Pseudomonadati</taxon>
        <taxon>Planctomycetota</taxon>
        <taxon>Planctomycetia</taxon>
        <taxon>Pirellulales</taxon>
        <taxon>Pirellulaceae</taxon>
        <taxon>Rhodopirellula</taxon>
    </lineage>
</organism>
<reference evidence="5 6" key="1">
    <citation type="journal article" date="2013" name="Mar. Genomics">
        <title>Expression of sulfatases in Rhodopirellula baltica and the diversity of sulfatases in the genus Rhodopirellula.</title>
        <authorList>
            <person name="Wegner C.E."/>
            <person name="Richter-Heitmann T."/>
            <person name="Klindworth A."/>
            <person name="Klockow C."/>
            <person name="Richter M."/>
            <person name="Achstetter T."/>
            <person name="Glockner F.O."/>
            <person name="Harder J."/>
        </authorList>
    </citation>
    <scope>NUCLEOTIDE SEQUENCE [LARGE SCALE GENOMIC DNA]</scope>
    <source>
        <strain evidence="5 6">SM41</strain>
    </source>
</reference>
<comment type="catalytic activity">
    <reaction evidence="1">
        <text>(4aS,6R)-4a-hydroxy-L-erythro-5,6,7,8-tetrahydrobiopterin = (6R)-L-erythro-6,7-dihydrobiopterin + H2O</text>
        <dbReference type="Rhea" id="RHEA:11920"/>
        <dbReference type="ChEBI" id="CHEBI:15377"/>
        <dbReference type="ChEBI" id="CHEBI:15642"/>
        <dbReference type="ChEBI" id="CHEBI:43120"/>
        <dbReference type="EC" id="4.2.1.96"/>
    </reaction>
</comment>
<sequence>MEASQAQDLAGTLTDWVINENATAVSRKINCKTFAKAVTRINQIAEIAETEQHHPDLHLTGYRHLEIVLTTHAIGGLSENDFIVAAKIDELLK</sequence>
<dbReference type="EC" id="4.2.1.96" evidence="3"/>
<comment type="caution">
    <text evidence="5">The sequence shown here is derived from an EMBL/GenBank/DDBJ whole genome shotgun (WGS) entry which is preliminary data.</text>
</comment>
<dbReference type="GO" id="GO:0006729">
    <property type="term" value="P:tetrahydrobiopterin biosynthetic process"/>
    <property type="evidence" value="ECO:0007669"/>
    <property type="project" value="InterPro"/>
</dbReference>
<name>M5UC31_9BACT</name>
<evidence type="ECO:0000256" key="2">
    <source>
        <dbReference type="ARBA" id="ARBA00006472"/>
    </source>
</evidence>